<dbReference type="PROSITE" id="PS50172">
    <property type="entry name" value="BRCT"/>
    <property type="match status" value="4"/>
</dbReference>
<evidence type="ECO:0000256" key="1">
    <source>
        <dbReference type="ARBA" id="ARBA00022723"/>
    </source>
</evidence>
<feature type="compositionally biased region" description="Basic and acidic residues" evidence="5">
    <location>
        <begin position="351"/>
        <end position="366"/>
    </location>
</feature>
<dbReference type="InterPro" id="IPR036420">
    <property type="entry name" value="BRCT_dom_sf"/>
</dbReference>
<dbReference type="EMBL" id="JBHFFA010000007">
    <property type="protein sequence ID" value="KAL2612988.1"/>
    <property type="molecule type" value="Genomic_DNA"/>
</dbReference>
<feature type="region of interest" description="Disordered" evidence="5">
    <location>
        <begin position="436"/>
        <end position="475"/>
    </location>
</feature>
<evidence type="ECO:0000259" key="7">
    <source>
        <dbReference type="PROSITE" id="PS50172"/>
    </source>
</evidence>
<dbReference type="Gene3D" id="3.40.50.10190">
    <property type="entry name" value="BRCT domain"/>
    <property type="match status" value="4"/>
</dbReference>
<evidence type="ECO:0008006" key="10">
    <source>
        <dbReference type="Google" id="ProtNLM"/>
    </source>
</evidence>
<evidence type="ECO:0000256" key="4">
    <source>
        <dbReference type="PROSITE-ProRule" id="PRU00146"/>
    </source>
</evidence>
<organism evidence="8 9">
    <name type="scientific">Riccia fluitans</name>
    <dbReference type="NCBI Taxonomy" id="41844"/>
    <lineage>
        <taxon>Eukaryota</taxon>
        <taxon>Viridiplantae</taxon>
        <taxon>Streptophyta</taxon>
        <taxon>Embryophyta</taxon>
        <taxon>Marchantiophyta</taxon>
        <taxon>Marchantiopsida</taxon>
        <taxon>Marchantiidae</taxon>
        <taxon>Marchantiales</taxon>
        <taxon>Ricciaceae</taxon>
        <taxon>Riccia</taxon>
    </lineage>
</organism>
<dbReference type="SMART" id="SM00249">
    <property type="entry name" value="PHD"/>
    <property type="match status" value="1"/>
</dbReference>
<dbReference type="PANTHER" id="PTHR47181">
    <property type="entry name" value="BRCA1 C TERMINUS DOMAIN CONTAINING PROTEIN, EXPRESSED"/>
    <property type="match status" value="1"/>
</dbReference>
<dbReference type="InterPro" id="IPR011011">
    <property type="entry name" value="Znf_FYVE_PHD"/>
</dbReference>
<evidence type="ECO:0000259" key="6">
    <source>
        <dbReference type="PROSITE" id="PS50016"/>
    </source>
</evidence>
<feature type="region of interest" description="Disordered" evidence="5">
    <location>
        <begin position="324"/>
        <end position="409"/>
    </location>
</feature>
<feature type="compositionally biased region" description="Basic and acidic residues" evidence="5">
    <location>
        <begin position="877"/>
        <end position="888"/>
    </location>
</feature>
<feature type="domain" description="BRCT" evidence="7">
    <location>
        <begin position="117"/>
        <end position="207"/>
    </location>
</feature>
<dbReference type="InterPro" id="IPR044254">
    <property type="entry name" value="At4g02110-like"/>
</dbReference>
<feature type="domain" description="PHD-type" evidence="6">
    <location>
        <begin position="1201"/>
        <end position="1256"/>
    </location>
</feature>
<dbReference type="InterPro" id="IPR001965">
    <property type="entry name" value="Znf_PHD"/>
</dbReference>
<feature type="domain" description="BRCT" evidence="7">
    <location>
        <begin position="1057"/>
        <end position="1139"/>
    </location>
</feature>
<dbReference type="Gene3D" id="3.30.40.10">
    <property type="entry name" value="Zinc/RING finger domain, C3HC4 (zinc finger)"/>
    <property type="match status" value="1"/>
</dbReference>
<feature type="domain" description="BRCT" evidence="7">
    <location>
        <begin position="927"/>
        <end position="1026"/>
    </location>
</feature>
<dbReference type="InterPro" id="IPR019787">
    <property type="entry name" value="Znf_PHD-finger"/>
</dbReference>
<dbReference type="SUPFAM" id="SSF57903">
    <property type="entry name" value="FYVE/PHD zinc finger"/>
    <property type="match status" value="1"/>
</dbReference>
<dbReference type="Pfam" id="PF00533">
    <property type="entry name" value="BRCT"/>
    <property type="match status" value="2"/>
</dbReference>
<dbReference type="GO" id="GO:0008270">
    <property type="term" value="F:zinc ion binding"/>
    <property type="evidence" value="ECO:0007669"/>
    <property type="project" value="UniProtKB-KW"/>
</dbReference>
<feature type="region of interest" description="Disordered" evidence="5">
    <location>
        <begin position="511"/>
        <end position="552"/>
    </location>
</feature>
<dbReference type="AlphaFoldDB" id="A0ABD1XZN9"/>
<feature type="compositionally biased region" description="Polar residues" evidence="5">
    <location>
        <begin position="455"/>
        <end position="466"/>
    </location>
</feature>
<dbReference type="Pfam" id="PF00628">
    <property type="entry name" value="PHD"/>
    <property type="match status" value="1"/>
</dbReference>
<dbReference type="SMART" id="SM00292">
    <property type="entry name" value="BRCT"/>
    <property type="match status" value="4"/>
</dbReference>
<evidence type="ECO:0000313" key="8">
    <source>
        <dbReference type="EMBL" id="KAL2612988.1"/>
    </source>
</evidence>
<dbReference type="InterPro" id="IPR013083">
    <property type="entry name" value="Znf_RING/FYVE/PHD"/>
</dbReference>
<evidence type="ECO:0000313" key="9">
    <source>
        <dbReference type="Proteomes" id="UP001605036"/>
    </source>
</evidence>
<evidence type="ECO:0000256" key="2">
    <source>
        <dbReference type="ARBA" id="ARBA00022771"/>
    </source>
</evidence>
<dbReference type="PANTHER" id="PTHR47181:SF2">
    <property type="entry name" value="BRCA1 C TERMINUS DOMAIN CONTAINING PROTEIN, EXPRESSED"/>
    <property type="match status" value="1"/>
</dbReference>
<reference evidence="8 9" key="1">
    <citation type="submission" date="2024-09" db="EMBL/GenBank/DDBJ databases">
        <title>Chromosome-scale assembly of Riccia fluitans.</title>
        <authorList>
            <person name="Paukszto L."/>
            <person name="Sawicki J."/>
            <person name="Karawczyk K."/>
            <person name="Piernik-Szablinska J."/>
            <person name="Szczecinska M."/>
            <person name="Mazdziarz M."/>
        </authorList>
    </citation>
    <scope>NUCLEOTIDE SEQUENCE [LARGE SCALE GENOMIC DNA]</scope>
    <source>
        <strain evidence="8">Rf_01</strain>
        <tissue evidence="8">Aerial parts of the thallus</tissue>
    </source>
</reference>
<gene>
    <name evidence="8" type="ORF">R1flu_024680</name>
</gene>
<evidence type="ECO:0000256" key="5">
    <source>
        <dbReference type="SAM" id="MobiDB-lite"/>
    </source>
</evidence>
<keyword evidence="9" id="KW-1185">Reference proteome</keyword>
<dbReference type="Proteomes" id="UP001605036">
    <property type="component" value="Unassembled WGS sequence"/>
</dbReference>
<keyword evidence="1" id="KW-0479">Metal-binding</keyword>
<feature type="region of interest" description="Disordered" evidence="5">
    <location>
        <begin position="617"/>
        <end position="929"/>
    </location>
</feature>
<proteinExistence type="predicted"/>
<dbReference type="SUPFAM" id="SSF52113">
    <property type="entry name" value="BRCT domain"/>
    <property type="match status" value="3"/>
</dbReference>
<dbReference type="CDD" id="cd17711">
    <property type="entry name" value="BRCT_PAXIP1_rpt3"/>
    <property type="match status" value="1"/>
</dbReference>
<accession>A0ABD1XZN9</accession>
<feature type="compositionally biased region" description="Basic and acidic residues" evidence="5">
    <location>
        <begin position="834"/>
        <end position="845"/>
    </location>
</feature>
<feature type="domain" description="BRCT" evidence="7">
    <location>
        <begin position="220"/>
        <end position="303"/>
    </location>
</feature>
<sequence length="1256" mass="138599">MSLECSDTPASGTAKLPDCLTRSILEQNMVQLILHGDFVSGLDTRKVQNPTTKNFGVSELKEVILELQRETEQCCQTCWPTTIYSQGSFTERKVYCCSKFVKADAGGKMTSPQKEDEESGIFYGVRFLLAGFEPAHENQFIEVLEANGGVNTGTYDSSCTHVIVSNLGYDDPICAAARKDSKALVTDAWVADCLDSDALADVNHVLYRPLKDLDGIPGSEDLCICLTGYQGQARQRIMRMVELIGARFTKPLLGNIVTHLVCYKFEGEKYELAKKTGLKLVNHFWLEDSLKSWSLLPEEDYGCSGWDVENGAKQVKVTKVARTPMSIENAKRRKSGSTAEFPSPSPFDLETNSRRNSDKFDNENLKVRSPPSKASASPARSLSGQHGTEGKKTEQDLSEVEVPKQRVSTPEIAPLVTSIRGNSFHGLSSIIPEAMKTADPQDESSPASEKKSRRSSCGVNQTSPSTPGFRLGTAPVDHCATIDCDMEEMHISVGSSRRKRISGVEENVDRIEHVASERNTVGYESPESNRRKSSKSGKLGLSPSVTKDLSSRGLEHPAISPAQHHVSSPSDAPASGKLRKQKFLRNEKEMLQEMGGIIDLTNMEVCEPSKFLASPENKRLAKDTVDVQSPKEVSRSAQSSSPLSYPAAADGCMEDAVQTHHSMRKSKVAVQKPGSAIKLRQSVKDNEVNLEQRSVPDEGGSVKGASSKFTPTKGSRSFHSTLESSWRSVDNEAAQVEEQDQTRYTTMHDIPTKSGGFNEPAKKSRKVVSSHSRDKSAQKKAGILFSEPQNEDSPDDRKKKAEELERVTRAEADVSLAEWGKDDHSSMNFSSDFSRGEEVDERETKNAASRHKDTHLKSNDREMSTTTEVQAPASLSKSEKDHDRKSTNGRDCNNYGEQNKENVGLQRSKENHSTNGVAPKKSSKKGGARVSLLGTTLSATRRCFAVGGSSDQRNNLHYLIKLLGAKVCKSRYEWKDDVTHIVLPVPLRRTEKFLAGAAAGRWILKPEYVQACRDAGRFLEEEQYEWYGAGTNDKGSISFEAPRKWRTQFADTGCGAFYGLRVLFYGHSTSPPSDTLNRAIRAGGGFVLATTPPYFQHLADGVDFVIINGVLVNKQDKYVQEFLQHKVACVSYDYFVDYICHPSSSLDKHILYNTHAAVAGAQKRLQKNIMRGPNEEVEKLRVVAAQNLSTSQPKRMKEEDDIACAVCGRTDDENVMLLCGDDKGRGCGLATHIHCCSPPLSEVPEEDWFCRNCEDL</sequence>
<dbReference type="CDD" id="cd17738">
    <property type="entry name" value="BRCT_TopBP1_rpt7"/>
    <property type="match status" value="1"/>
</dbReference>
<feature type="compositionally biased region" description="Polar residues" evidence="5">
    <location>
        <begin position="864"/>
        <end position="876"/>
    </location>
</feature>
<feature type="compositionally biased region" description="Low complexity" evidence="5">
    <location>
        <begin position="369"/>
        <end position="383"/>
    </location>
</feature>
<comment type="caution">
    <text evidence="8">The sequence shown here is derived from an EMBL/GenBank/DDBJ whole genome shotgun (WGS) entry which is preliminary data.</text>
</comment>
<keyword evidence="3" id="KW-0862">Zinc</keyword>
<name>A0ABD1XZN9_9MARC</name>
<dbReference type="PROSITE" id="PS50016">
    <property type="entry name" value="ZF_PHD_2"/>
    <property type="match status" value="1"/>
</dbReference>
<dbReference type="InterPro" id="IPR001357">
    <property type="entry name" value="BRCT_dom"/>
</dbReference>
<evidence type="ECO:0000256" key="3">
    <source>
        <dbReference type="ARBA" id="ARBA00022833"/>
    </source>
</evidence>
<keyword evidence="2 4" id="KW-0863">Zinc-finger</keyword>
<feature type="compositionally biased region" description="Polar residues" evidence="5">
    <location>
        <begin position="707"/>
        <end position="728"/>
    </location>
</feature>
<dbReference type="Pfam" id="PF12738">
    <property type="entry name" value="PTCB-BRCT"/>
    <property type="match status" value="1"/>
</dbReference>
<protein>
    <recommendedName>
        <fullName evidence="10">BRCT domain-containing protein</fullName>
    </recommendedName>
</protein>
<feature type="compositionally biased region" description="Basic and acidic residues" evidence="5">
    <location>
        <begin position="795"/>
        <end position="812"/>
    </location>
</feature>